<proteinExistence type="predicted"/>
<dbReference type="SUPFAM" id="SSF54427">
    <property type="entry name" value="NTF2-like"/>
    <property type="match status" value="1"/>
</dbReference>
<keyword evidence="3" id="KW-1185">Reference proteome</keyword>
<dbReference type="HOGENOM" id="CLU_115444_0_0_6"/>
<evidence type="ECO:0000313" key="3">
    <source>
        <dbReference type="Proteomes" id="UP000006764"/>
    </source>
</evidence>
<dbReference type="InterPro" id="IPR032710">
    <property type="entry name" value="NTF2-like_dom_sf"/>
</dbReference>
<evidence type="ECO:0000256" key="1">
    <source>
        <dbReference type="SAM" id="SignalP"/>
    </source>
</evidence>
<reference evidence="2 3" key="1">
    <citation type="journal article" date="2012" name="J. Bacteriol.">
        <title>Genome sequence of an alkane-degrading bacterium, Alcanivorax pacificus type strain W11-5, isolated from deep sea sediment.</title>
        <authorList>
            <person name="Lai Q."/>
            <person name="Shao Z."/>
        </authorList>
    </citation>
    <scope>NUCLEOTIDE SEQUENCE [LARGE SCALE GENOMIC DNA]</scope>
    <source>
        <strain evidence="2 3">W11-5</strain>
    </source>
</reference>
<dbReference type="Proteomes" id="UP000006764">
    <property type="component" value="Chromosome"/>
</dbReference>
<keyword evidence="1" id="KW-0732">Signal</keyword>
<evidence type="ECO:0008006" key="4">
    <source>
        <dbReference type="Google" id="ProtNLM"/>
    </source>
</evidence>
<dbReference type="KEGG" id="apac:S7S_01575"/>
<dbReference type="Gene3D" id="3.10.450.50">
    <property type="match status" value="1"/>
</dbReference>
<dbReference type="AlphaFoldDB" id="A0A0B4XFC0"/>
<gene>
    <name evidence="2" type="ORF">S7S_01575</name>
</gene>
<dbReference type="OrthoDB" id="5801455at2"/>
<evidence type="ECO:0000313" key="2">
    <source>
        <dbReference type="EMBL" id="AJD46739.1"/>
    </source>
</evidence>
<accession>A0A0B4XFC0</accession>
<feature type="signal peptide" evidence="1">
    <location>
        <begin position="1"/>
        <end position="24"/>
    </location>
</feature>
<name>A0A0B4XFC0_9GAMM</name>
<organism evidence="2 3">
    <name type="scientific">Isoalcanivorax pacificus W11-5</name>
    <dbReference type="NCBI Taxonomy" id="391936"/>
    <lineage>
        <taxon>Bacteria</taxon>
        <taxon>Pseudomonadati</taxon>
        <taxon>Pseudomonadota</taxon>
        <taxon>Gammaproteobacteria</taxon>
        <taxon>Oceanospirillales</taxon>
        <taxon>Alcanivoracaceae</taxon>
        <taxon>Isoalcanivorax</taxon>
    </lineage>
</organism>
<dbReference type="EMBL" id="CP004387">
    <property type="protein sequence ID" value="AJD46739.1"/>
    <property type="molecule type" value="Genomic_DNA"/>
</dbReference>
<feature type="chain" id="PRO_5002111181" description="DUF4440 domain-containing protein" evidence="1">
    <location>
        <begin position="25"/>
        <end position="157"/>
    </location>
</feature>
<sequence>MGTIKRTAYGSFLLLQAAVFMALAACSAPPAEDGISDALREMADAIEARQAGPVVRRLTADFSLARGGEALDREQSRRLLAATLLRYPDISITVTGITVLPDGARPDLAEARFNVLTTGGTGSLLPETGQLYRVESLWRLEDGDWLMVRASARRLME</sequence>
<protein>
    <recommendedName>
        <fullName evidence="4">DUF4440 domain-containing protein</fullName>
    </recommendedName>
</protein>
<dbReference type="STRING" id="391936.S7S_01575"/>
<dbReference type="RefSeq" id="WP_008736337.1">
    <property type="nucleotide sequence ID" value="NZ_CP004387.1"/>
</dbReference>
<dbReference type="PROSITE" id="PS51257">
    <property type="entry name" value="PROKAR_LIPOPROTEIN"/>
    <property type="match status" value="1"/>
</dbReference>